<keyword evidence="2" id="KW-1185">Reference proteome</keyword>
<dbReference type="STRING" id="526729.SAMN04324258_4089"/>
<dbReference type="RefSeq" id="WP_079576436.1">
    <property type="nucleotide sequence ID" value="NZ_FUZQ01000008.1"/>
</dbReference>
<dbReference type="SUPFAM" id="SSF56399">
    <property type="entry name" value="ADP-ribosylation"/>
    <property type="match status" value="1"/>
</dbReference>
<dbReference type="OrthoDB" id="5638018at2"/>
<protein>
    <submittedName>
        <fullName evidence="1">Uncharacterized conserved protein, DUF952 family</fullName>
    </submittedName>
</protein>
<sequence>MTGRRLLHVAFSDDWEACGRFGEYDVATRRTLVDDAGHVHATTASGLPAVLRGAYDDATEALVLVVVDEDALAAQGIPVRWEPDAAGTPSPRIGGALPMDRDTVVAVLEVGHGPEGWAAPDLAGLDVREAAPPLSPPVSPGGS</sequence>
<evidence type="ECO:0000313" key="1">
    <source>
        <dbReference type="EMBL" id="SKC80787.1"/>
    </source>
</evidence>
<name>A0A1T5LXU5_9MICO</name>
<organism evidence="1 2">
    <name type="scientific">Krasilnikoviella flava</name>
    <dbReference type="NCBI Taxonomy" id="526729"/>
    <lineage>
        <taxon>Bacteria</taxon>
        <taxon>Bacillati</taxon>
        <taxon>Actinomycetota</taxon>
        <taxon>Actinomycetes</taxon>
        <taxon>Micrococcales</taxon>
        <taxon>Promicromonosporaceae</taxon>
        <taxon>Krasilnikoviella</taxon>
    </lineage>
</organism>
<dbReference type="AlphaFoldDB" id="A0A1T5LXU5"/>
<dbReference type="Proteomes" id="UP000189777">
    <property type="component" value="Unassembled WGS sequence"/>
</dbReference>
<accession>A0A1T5LXU5</accession>
<dbReference type="Pfam" id="PF06108">
    <property type="entry name" value="DUF952"/>
    <property type="match status" value="1"/>
</dbReference>
<dbReference type="Gene3D" id="3.20.170.20">
    <property type="entry name" value="Protein of unknown function DUF952"/>
    <property type="match status" value="1"/>
</dbReference>
<dbReference type="InterPro" id="IPR009297">
    <property type="entry name" value="DUF952"/>
</dbReference>
<reference evidence="1 2" key="1">
    <citation type="submission" date="2017-02" db="EMBL/GenBank/DDBJ databases">
        <authorList>
            <person name="Peterson S.W."/>
        </authorList>
    </citation>
    <scope>NUCLEOTIDE SEQUENCE [LARGE SCALE GENOMIC DNA]</scope>
    <source>
        <strain evidence="1 2">DSM 21481</strain>
    </source>
</reference>
<evidence type="ECO:0000313" key="2">
    <source>
        <dbReference type="Proteomes" id="UP000189777"/>
    </source>
</evidence>
<proteinExistence type="predicted"/>
<gene>
    <name evidence="1" type="ORF">SAMN04324258_4089</name>
</gene>
<dbReference type="EMBL" id="FUZQ01000008">
    <property type="protein sequence ID" value="SKC80787.1"/>
    <property type="molecule type" value="Genomic_DNA"/>
</dbReference>